<dbReference type="SUPFAM" id="SSF52210">
    <property type="entry name" value="Succinyl-CoA synthetase domains"/>
    <property type="match status" value="2"/>
</dbReference>
<keyword evidence="8" id="KW-0808">Transferase</keyword>
<dbReference type="EMBL" id="FOKW01000007">
    <property type="protein sequence ID" value="SFC32750.1"/>
    <property type="molecule type" value="Genomic_DNA"/>
</dbReference>
<evidence type="ECO:0000256" key="6">
    <source>
        <dbReference type="PROSITE-ProRule" id="PRU00409"/>
    </source>
</evidence>
<dbReference type="GO" id="GO:0005524">
    <property type="term" value="F:ATP binding"/>
    <property type="evidence" value="ECO:0007669"/>
    <property type="project" value="UniProtKB-UniRule"/>
</dbReference>
<reference evidence="9" key="1">
    <citation type="submission" date="2016-10" db="EMBL/GenBank/DDBJ databases">
        <authorList>
            <person name="Varghese N."/>
            <person name="Submissions S."/>
        </authorList>
    </citation>
    <scope>NUCLEOTIDE SEQUENCE [LARGE SCALE GENOMIC DNA]</scope>
    <source>
        <strain evidence="9">DSM 13078</strain>
    </source>
</reference>
<dbReference type="EC" id="6.2.1.13" evidence="2"/>
<dbReference type="InterPro" id="IPR016102">
    <property type="entry name" value="Succinyl-CoA_synth-like"/>
</dbReference>
<dbReference type="SUPFAM" id="SSF56059">
    <property type="entry name" value="Glutathione synthetase ATP-binding domain-like"/>
    <property type="match status" value="1"/>
</dbReference>
<feature type="domain" description="ATP-grasp" evidence="7">
    <location>
        <begin position="487"/>
        <end position="523"/>
    </location>
</feature>
<evidence type="ECO:0000256" key="2">
    <source>
        <dbReference type="ARBA" id="ARBA00012957"/>
    </source>
</evidence>
<dbReference type="Pfam" id="PF13380">
    <property type="entry name" value="CoA_binding_2"/>
    <property type="match status" value="1"/>
</dbReference>
<protein>
    <recommendedName>
        <fullName evidence="2">acetate--CoA ligase (ADP-forming)</fullName>
        <ecNumber evidence="2">6.2.1.13</ecNumber>
    </recommendedName>
</protein>
<dbReference type="PROSITE" id="PS50975">
    <property type="entry name" value="ATP_GRASP"/>
    <property type="match status" value="1"/>
</dbReference>
<dbReference type="GO" id="GO:0016740">
    <property type="term" value="F:transferase activity"/>
    <property type="evidence" value="ECO:0007669"/>
    <property type="project" value="UniProtKB-KW"/>
</dbReference>
<dbReference type="PANTHER" id="PTHR43334:SF1">
    <property type="entry name" value="3-HYDROXYPROPIONATE--COA LIGASE [ADP-FORMING]"/>
    <property type="match status" value="1"/>
</dbReference>
<dbReference type="InterPro" id="IPR043938">
    <property type="entry name" value="Ligase_CoA_dom"/>
</dbReference>
<dbReference type="Pfam" id="PF13607">
    <property type="entry name" value="Succ_CoA_lig"/>
    <property type="match status" value="1"/>
</dbReference>
<evidence type="ECO:0000256" key="4">
    <source>
        <dbReference type="ARBA" id="ARBA00022741"/>
    </source>
</evidence>
<dbReference type="Gene3D" id="3.40.50.720">
    <property type="entry name" value="NAD(P)-binding Rossmann-like Domain"/>
    <property type="match status" value="1"/>
</dbReference>
<evidence type="ECO:0000313" key="8">
    <source>
        <dbReference type="EMBL" id="SFC32750.1"/>
    </source>
</evidence>
<evidence type="ECO:0000256" key="3">
    <source>
        <dbReference type="ARBA" id="ARBA00022598"/>
    </source>
</evidence>
<dbReference type="InterPro" id="IPR014089">
    <property type="entry name" value="AcCoA-synth-alpha"/>
</dbReference>
<proteinExistence type="predicted"/>
<dbReference type="FunFam" id="3.30.1490.20:FF:000020">
    <property type="entry name" value="Protein lysine acetyltransferase"/>
    <property type="match status" value="1"/>
</dbReference>
<evidence type="ECO:0000256" key="1">
    <source>
        <dbReference type="ARBA" id="ARBA00001619"/>
    </source>
</evidence>
<dbReference type="AlphaFoldDB" id="A0A1I1IHP6"/>
<sequence length="698" mass="74925">MGRLAELFRPETVGVIGATDREGAVGRAIVENLRDDFAGEIVPVNPKRDEVLGLECYEDVESAPSIDLAVVVVPPPIVLDSVRELGKAGTKNVVVITAGFSETGGEGAERERKLRELAEEYDLNVVGPNSLGVMSTPVGMNATFGPENAEEGSISFMSQSGAFITAVLDWANEQGIGFRDVVSLGNKSVLDETDFVDEWGEDPDTDVVIGYLEDIDDGREFVETAREVTEDTPIVLVKSGRTDAGAQAASSHTGAIAGSERAYEAGLEQAGVIRAESVQELFDSARALSGLPEPESDGVAIVTNAGGPGVLTTDAVGDSTLQMADFTDETIERLNEAMPDEANVYNPIDAIGDADVDRFAEALEIALADPNVGSAVVVSAPTAVLPYDELSEVVIEKSETHDKPVVTCLMGGDRARDAEDVLRESGIPNYFDPSRAVQGLDALARYRDVRQRAVDEPTEFDVDRERAREILERTKDRDDNRLGVESMELLEAYGIPTPTGEIVDDPDRAREVAESIEGDVVMKIVSPEISHKSDIGGVKVGVSDDEVYDAYEEIVTRARNYQPDATIVGVQVQEMVDLDAGTETIVGMNRDPQFGPLLLFGLGGIFVEILEDTSVRVAPIGEGEAREMIDEIQSAPLLRGARGREPADIDGIVETIQRLSQLVTDFPSILELDVNPLVAGPDGVQAIDLRLTVDTEEL</sequence>
<dbReference type="InterPro" id="IPR011761">
    <property type="entry name" value="ATP-grasp"/>
</dbReference>
<dbReference type="Pfam" id="PF13549">
    <property type="entry name" value="ATP-grasp_5"/>
    <property type="match status" value="1"/>
</dbReference>
<dbReference type="InterPro" id="IPR051538">
    <property type="entry name" value="Acyl-CoA_Synth/Transferase"/>
</dbReference>
<dbReference type="PANTHER" id="PTHR43334">
    <property type="entry name" value="ACETATE--COA LIGASE [ADP-FORMING]"/>
    <property type="match status" value="1"/>
</dbReference>
<evidence type="ECO:0000259" key="7">
    <source>
        <dbReference type="PROSITE" id="PS50975"/>
    </source>
</evidence>
<dbReference type="InterPro" id="IPR036291">
    <property type="entry name" value="NAD(P)-bd_dom_sf"/>
</dbReference>
<keyword evidence="9" id="KW-1185">Reference proteome</keyword>
<dbReference type="GO" id="GO:0043758">
    <property type="term" value="F:acetate-CoA ligase (ADP-forming) activity"/>
    <property type="evidence" value="ECO:0007669"/>
    <property type="project" value="UniProtKB-EC"/>
</dbReference>
<dbReference type="OrthoDB" id="18103at2157"/>
<dbReference type="Gene3D" id="3.30.470.20">
    <property type="entry name" value="ATP-grasp fold, B domain"/>
    <property type="match status" value="1"/>
</dbReference>
<keyword evidence="4 6" id="KW-0547">Nucleotide-binding</keyword>
<dbReference type="RefSeq" id="WP_089788638.1">
    <property type="nucleotide sequence ID" value="NZ_FOKW01000007.1"/>
</dbReference>
<accession>A0A1I1IHP6</accession>
<name>A0A1I1IHP6_NATHA</name>
<dbReference type="NCBIfam" id="TIGR02717">
    <property type="entry name" value="AcCoA-syn-alpha"/>
    <property type="match status" value="1"/>
</dbReference>
<gene>
    <name evidence="8" type="ORF">SAMN05444422_10723</name>
</gene>
<dbReference type="InterPro" id="IPR013815">
    <property type="entry name" value="ATP_grasp_subdomain_1"/>
</dbReference>
<keyword evidence="3" id="KW-0436">Ligase</keyword>
<dbReference type="Gene3D" id="3.40.50.261">
    <property type="entry name" value="Succinyl-CoA synthetase domains"/>
    <property type="match status" value="2"/>
</dbReference>
<dbReference type="InterPro" id="IPR032875">
    <property type="entry name" value="Succ_CoA_lig_flav_dom"/>
</dbReference>
<dbReference type="SMART" id="SM00881">
    <property type="entry name" value="CoA_binding"/>
    <property type="match status" value="1"/>
</dbReference>
<dbReference type="Pfam" id="PF19045">
    <property type="entry name" value="Ligase_CoA_2"/>
    <property type="match status" value="1"/>
</dbReference>
<comment type="catalytic activity">
    <reaction evidence="1">
        <text>acetate + ATP + CoA = acetyl-CoA + ADP + phosphate</text>
        <dbReference type="Rhea" id="RHEA:15081"/>
        <dbReference type="ChEBI" id="CHEBI:30089"/>
        <dbReference type="ChEBI" id="CHEBI:30616"/>
        <dbReference type="ChEBI" id="CHEBI:43474"/>
        <dbReference type="ChEBI" id="CHEBI:57287"/>
        <dbReference type="ChEBI" id="CHEBI:57288"/>
        <dbReference type="ChEBI" id="CHEBI:456216"/>
        <dbReference type="EC" id="6.2.1.13"/>
    </reaction>
</comment>
<keyword evidence="5 6" id="KW-0067">ATP-binding</keyword>
<dbReference type="Gene3D" id="3.30.1490.20">
    <property type="entry name" value="ATP-grasp fold, A domain"/>
    <property type="match status" value="1"/>
</dbReference>
<dbReference type="InterPro" id="IPR003781">
    <property type="entry name" value="CoA-bd"/>
</dbReference>
<evidence type="ECO:0000256" key="5">
    <source>
        <dbReference type="ARBA" id="ARBA00022840"/>
    </source>
</evidence>
<dbReference type="SUPFAM" id="SSF51735">
    <property type="entry name" value="NAD(P)-binding Rossmann-fold domains"/>
    <property type="match status" value="1"/>
</dbReference>
<dbReference type="GO" id="GO:0046872">
    <property type="term" value="F:metal ion binding"/>
    <property type="evidence" value="ECO:0007669"/>
    <property type="project" value="InterPro"/>
</dbReference>
<evidence type="ECO:0000313" key="9">
    <source>
        <dbReference type="Proteomes" id="UP000199161"/>
    </source>
</evidence>
<dbReference type="Proteomes" id="UP000199161">
    <property type="component" value="Unassembled WGS sequence"/>
</dbReference>
<organism evidence="8 9">
    <name type="scientific">Natronobacterium haloterrestre</name>
    <name type="common">Halobiforma haloterrestris</name>
    <dbReference type="NCBI Taxonomy" id="148448"/>
    <lineage>
        <taxon>Archaea</taxon>
        <taxon>Methanobacteriati</taxon>
        <taxon>Methanobacteriota</taxon>
        <taxon>Stenosarchaea group</taxon>
        <taxon>Halobacteria</taxon>
        <taxon>Halobacteriales</taxon>
        <taxon>Natrialbaceae</taxon>
        <taxon>Natronobacterium</taxon>
    </lineage>
</organism>